<dbReference type="PROSITE" id="PS00893">
    <property type="entry name" value="NUDIX_BOX"/>
    <property type="match status" value="1"/>
</dbReference>
<dbReference type="InterPro" id="IPR020476">
    <property type="entry name" value="Nudix_hydrolase"/>
</dbReference>
<dbReference type="Pfam" id="PF00300">
    <property type="entry name" value="His_Phos_1"/>
    <property type="match status" value="1"/>
</dbReference>
<organism evidence="5 6">
    <name type="scientific">Asanoa ishikariensis</name>
    <dbReference type="NCBI Taxonomy" id="137265"/>
    <lineage>
        <taxon>Bacteria</taxon>
        <taxon>Bacillati</taxon>
        <taxon>Actinomycetota</taxon>
        <taxon>Actinomycetes</taxon>
        <taxon>Micromonosporales</taxon>
        <taxon>Micromonosporaceae</taxon>
        <taxon>Asanoa</taxon>
    </lineage>
</organism>
<dbReference type="Proteomes" id="UP000199632">
    <property type="component" value="Unassembled WGS sequence"/>
</dbReference>
<proteinExistence type="inferred from homology"/>
<keyword evidence="6" id="KW-1185">Reference proteome</keyword>
<sequence length="294" mass="31405">MVALIRAAGGVVWRPAGRGVEICLVHRERYDDWSLPKGKLEAGEHPLAAAVREVAEETGVHAVPQVRLPGVRYTVREGFPKTVDYWSMRYATEEPALVEDSDEVNETRWLSVDDALALLTYSHDTGVVRDFAVLPPVTTVCGLVRHAHAGKRSTWSGPDSARPLDRPGRDRAAELAPLLALVRPARLTSATPLRCVQTLEPLAGLLDLPVVADSALDEPKPGQDPQEKALSTAGRLAELASEGTDFVACSQGKVLPGALSQLLGTGSSDNHHTPKGGGWLVAFTAEGALAADRL</sequence>
<dbReference type="InterPro" id="IPR013078">
    <property type="entry name" value="His_Pase_superF_clade-1"/>
</dbReference>
<dbReference type="OrthoDB" id="4287477at2"/>
<dbReference type="SUPFAM" id="SSF55811">
    <property type="entry name" value="Nudix"/>
    <property type="match status" value="1"/>
</dbReference>
<dbReference type="Pfam" id="PF00293">
    <property type="entry name" value="NUDIX"/>
    <property type="match status" value="1"/>
</dbReference>
<dbReference type="PRINTS" id="PR00502">
    <property type="entry name" value="NUDIXFAMILY"/>
</dbReference>
<name>A0A1H3RI11_9ACTN</name>
<dbReference type="GO" id="GO:0004081">
    <property type="term" value="F:bis(5'-nucleosyl)-tetraphosphatase (asymmetrical) activity"/>
    <property type="evidence" value="ECO:0007669"/>
    <property type="project" value="TreeGrafter"/>
</dbReference>
<dbReference type="STRING" id="137265.SAMN05421684_3855"/>
<dbReference type="EMBL" id="FNQB01000002">
    <property type="protein sequence ID" value="SDZ25374.1"/>
    <property type="molecule type" value="Genomic_DNA"/>
</dbReference>
<gene>
    <name evidence="5" type="ORF">SAMN05421684_3855</name>
</gene>
<dbReference type="RefSeq" id="WP_090797535.1">
    <property type="nucleotide sequence ID" value="NZ_BOND01000021.1"/>
</dbReference>
<dbReference type="Gene3D" id="3.90.79.10">
    <property type="entry name" value="Nucleoside Triphosphate Pyrophosphohydrolase"/>
    <property type="match status" value="1"/>
</dbReference>
<dbReference type="PROSITE" id="PS51462">
    <property type="entry name" value="NUDIX"/>
    <property type="match status" value="1"/>
</dbReference>
<protein>
    <submittedName>
        <fullName evidence="5">8-oxo-dGTP diphosphatase</fullName>
    </submittedName>
</protein>
<evidence type="ECO:0000313" key="5">
    <source>
        <dbReference type="EMBL" id="SDZ25374.1"/>
    </source>
</evidence>
<dbReference type="Gene3D" id="3.40.50.1240">
    <property type="entry name" value="Phosphoglycerate mutase-like"/>
    <property type="match status" value="1"/>
</dbReference>
<comment type="similarity">
    <text evidence="1 3">Belongs to the Nudix hydrolase family.</text>
</comment>
<dbReference type="InterPro" id="IPR029033">
    <property type="entry name" value="His_PPase_superfam"/>
</dbReference>
<dbReference type="AlphaFoldDB" id="A0A1H3RI11"/>
<dbReference type="InterPro" id="IPR000086">
    <property type="entry name" value="NUDIX_hydrolase_dom"/>
</dbReference>
<dbReference type="PANTHER" id="PTHR21340">
    <property type="entry name" value="DIADENOSINE 5,5-P1,P4-TETRAPHOSPHATE PYROPHOSPHOHYDROLASE MUTT"/>
    <property type="match status" value="1"/>
</dbReference>
<accession>A0A1H3RI11</accession>
<reference evidence="6" key="1">
    <citation type="submission" date="2016-10" db="EMBL/GenBank/DDBJ databases">
        <authorList>
            <person name="Varghese N."/>
            <person name="Submissions S."/>
        </authorList>
    </citation>
    <scope>NUCLEOTIDE SEQUENCE [LARGE SCALE GENOMIC DNA]</scope>
    <source>
        <strain evidence="6">DSM 44718</strain>
    </source>
</reference>
<dbReference type="GO" id="GO:0006167">
    <property type="term" value="P:AMP biosynthetic process"/>
    <property type="evidence" value="ECO:0007669"/>
    <property type="project" value="TreeGrafter"/>
</dbReference>
<dbReference type="InterPro" id="IPR015797">
    <property type="entry name" value="NUDIX_hydrolase-like_dom_sf"/>
</dbReference>
<dbReference type="CDD" id="cd03673">
    <property type="entry name" value="NUDIX_Ap6A_hydrolase"/>
    <property type="match status" value="1"/>
</dbReference>
<evidence type="ECO:0000256" key="3">
    <source>
        <dbReference type="RuleBase" id="RU003476"/>
    </source>
</evidence>
<dbReference type="SUPFAM" id="SSF53254">
    <property type="entry name" value="Phosphoglycerate mutase-like"/>
    <property type="match status" value="1"/>
</dbReference>
<evidence type="ECO:0000256" key="2">
    <source>
        <dbReference type="ARBA" id="ARBA00022801"/>
    </source>
</evidence>
<dbReference type="InterPro" id="IPR020084">
    <property type="entry name" value="NUDIX_hydrolase_CS"/>
</dbReference>
<evidence type="ECO:0000259" key="4">
    <source>
        <dbReference type="PROSITE" id="PS51462"/>
    </source>
</evidence>
<dbReference type="InterPro" id="IPR051325">
    <property type="entry name" value="Nudix_hydrolase_domain"/>
</dbReference>
<evidence type="ECO:0000313" key="6">
    <source>
        <dbReference type="Proteomes" id="UP000199632"/>
    </source>
</evidence>
<dbReference type="GO" id="GO:0006754">
    <property type="term" value="P:ATP biosynthetic process"/>
    <property type="evidence" value="ECO:0007669"/>
    <property type="project" value="TreeGrafter"/>
</dbReference>
<evidence type="ECO:0000256" key="1">
    <source>
        <dbReference type="ARBA" id="ARBA00005582"/>
    </source>
</evidence>
<feature type="domain" description="Nudix hydrolase" evidence="4">
    <location>
        <begin position="3"/>
        <end position="133"/>
    </location>
</feature>
<dbReference type="PANTHER" id="PTHR21340:SF0">
    <property type="entry name" value="BIS(5'-NUCLEOSYL)-TETRAPHOSPHATASE [ASYMMETRICAL]"/>
    <property type="match status" value="1"/>
</dbReference>
<keyword evidence="2 3" id="KW-0378">Hydrolase</keyword>